<dbReference type="GO" id="GO:0035195">
    <property type="term" value="P:miRNA-mediated post-transcriptional gene silencing"/>
    <property type="evidence" value="ECO:0007669"/>
    <property type="project" value="TreeGrafter"/>
</dbReference>
<feature type="compositionally biased region" description="Polar residues" evidence="10">
    <location>
        <begin position="1374"/>
        <end position="1393"/>
    </location>
</feature>
<dbReference type="GO" id="GO:0005829">
    <property type="term" value="C:cytosol"/>
    <property type="evidence" value="ECO:0007669"/>
    <property type="project" value="UniProtKB-ARBA"/>
</dbReference>
<dbReference type="InterPro" id="IPR012677">
    <property type="entry name" value="Nucleotide-bd_a/b_plait_sf"/>
</dbReference>
<reference evidence="13" key="2">
    <citation type="submission" date="2025-09" db="UniProtKB">
        <authorList>
            <consortium name="Ensembl"/>
        </authorList>
    </citation>
    <scope>IDENTIFICATION</scope>
</reference>
<feature type="domain" description="RRM" evidence="12">
    <location>
        <begin position="1530"/>
        <end position="1602"/>
    </location>
</feature>
<dbReference type="SUPFAM" id="SSF54928">
    <property type="entry name" value="RNA-binding domain, RBD"/>
    <property type="match status" value="1"/>
</dbReference>
<reference evidence="13" key="1">
    <citation type="submission" date="2025-08" db="UniProtKB">
        <authorList>
            <consortium name="Ensembl"/>
        </authorList>
    </citation>
    <scope>IDENTIFICATION</scope>
</reference>
<dbReference type="CDD" id="cd12713">
    <property type="entry name" value="RRM_TNRC6C"/>
    <property type="match status" value="1"/>
</dbReference>
<feature type="compositionally biased region" description="Polar residues" evidence="10">
    <location>
        <begin position="1259"/>
        <end position="1279"/>
    </location>
</feature>
<keyword evidence="6" id="KW-0175">Coiled coil</keyword>
<feature type="region of interest" description="Disordered" evidence="10">
    <location>
        <begin position="1246"/>
        <end position="1279"/>
    </location>
</feature>
<evidence type="ECO:0000313" key="14">
    <source>
        <dbReference type="Proteomes" id="UP000694557"/>
    </source>
</evidence>
<feature type="compositionally biased region" description="Low complexity" evidence="10">
    <location>
        <begin position="210"/>
        <end position="227"/>
    </location>
</feature>
<dbReference type="Ensembl" id="ENSOKIT00005006844.1">
    <property type="protein sequence ID" value="ENSOKIP00005006418.1"/>
    <property type="gene ID" value="ENSOKIG00005002930.1"/>
</dbReference>
<dbReference type="Pfam" id="PF00627">
    <property type="entry name" value="UBA"/>
    <property type="match status" value="1"/>
</dbReference>
<dbReference type="Pfam" id="PF00076">
    <property type="entry name" value="RRM_1"/>
    <property type="match status" value="1"/>
</dbReference>
<feature type="region of interest" description="Disordered" evidence="10">
    <location>
        <begin position="1363"/>
        <end position="1421"/>
    </location>
</feature>
<evidence type="ECO:0000256" key="8">
    <source>
        <dbReference type="ARBA" id="ARBA00073415"/>
    </source>
</evidence>
<feature type="compositionally biased region" description="Gly residues" evidence="10">
    <location>
        <begin position="497"/>
        <end position="513"/>
    </location>
</feature>
<accession>A0A8C7CI57</accession>
<feature type="region of interest" description="Disordered" evidence="10">
    <location>
        <begin position="1059"/>
        <end position="1093"/>
    </location>
</feature>
<evidence type="ECO:0000256" key="10">
    <source>
        <dbReference type="SAM" id="MobiDB-lite"/>
    </source>
</evidence>
<feature type="compositionally biased region" description="Low complexity" evidence="10">
    <location>
        <begin position="1223"/>
        <end position="1234"/>
    </location>
</feature>
<feature type="compositionally biased region" description="Gly residues" evidence="10">
    <location>
        <begin position="31"/>
        <end position="47"/>
    </location>
</feature>
<feature type="compositionally biased region" description="Polar residues" evidence="10">
    <location>
        <begin position="753"/>
        <end position="786"/>
    </location>
</feature>
<proteinExistence type="inferred from homology"/>
<keyword evidence="4" id="KW-0810">Translation regulation</keyword>
<feature type="compositionally biased region" description="Polar residues" evidence="10">
    <location>
        <begin position="893"/>
        <end position="906"/>
    </location>
</feature>
<dbReference type="InterPro" id="IPR009060">
    <property type="entry name" value="UBA-like_sf"/>
</dbReference>
<dbReference type="SMART" id="SM00165">
    <property type="entry name" value="UBA"/>
    <property type="match status" value="1"/>
</dbReference>
<dbReference type="GeneTree" id="ENSGT00940000167317"/>
<feature type="compositionally biased region" description="Basic and acidic residues" evidence="10">
    <location>
        <begin position="515"/>
        <end position="524"/>
    </location>
</feature>
<dbReference type="InterPro" id="IPR026805">
    <property type="entry name" value="GW182_M_dom"/>
</dbReference>
<name>A0A8C7CI57_ONCKI</name>
<dbReference type="InterPro" id="IPR000504">
    <property type="entry name" value="RRM_dom"/>
</dbReference>
<feature type="compositionally biased region" description="Low complexity" evidence="10">
    <location>
        <begin position="385"/>
        <end position="399"/>
    </location>
</feature>
<dbReference type="GO" id="GO:0003723">
    <property type="term" value="F:RNA binding"/>
    <property type="evidence" value="ECO:0007669"/>
    <property type="project" value="UniProtKB-UniRule"/>
</dbReference>
<evidence type="ECO:0000256" key="4">
    <source>
        <dbReference type="ARBA" id="ARBA00022845"/>
    </source>
</evidence>
<keyword evidence="14" id="KW-1185">Reference proteome</keyword>
<feature type="region of interest" description="Disordered" evidence="10">
    <location>
        <begin position="981"/>
        <end position="1020"/>
    </location>
</feature>
<feature type="compositionally biased region" description="Basic and acidic residues" evidence="10">
    <location>
        <begin position="1000"/>
        <end position="1013"/>
    </location>
</feature>
<dbReference type="CDD" id="cd14283">
    <property type="entry name" value="UBA_TNR6C"/>
    <property type="match status" value="1"/>
</dbReference>
<evidence type="ECO:0000256" key="1">
    <source>
        <dbReference type="ARBA" id="ARBA00007302"/>
    </source>
</evidence>
<keyword evidence="7" id="KW-0943">RNA-mediated gene silencing</keyword>
<dbReference type="FunFam" id="1.10.8.10:FF:000027">
    <property type="entry name" value="Trinucleotide repeat-containing gene 6C protein"/>
    <property type="match status" value="1"/>
</dbReference>
<dbReference type="InterPro" id="IPR032226">
    <property type="entry name" value="TNRC6_PABC-bd"/>
</dbReference>
<feature type="compositionally biased region" description="Polar residues" evidence="10">
    <location>
        <begin position="76"/>
        <end position="93"/>
    </location>
</feature>
<gene>
    <name evidence="13" type="primary">LOC109867394</name>
</gene>
<dbReference type="InterPro" id="IPR041917">
    <property type="entry name" value="TNR6C_UBA"/>
</dbReference>
<protein>
    <recommendedName>
        <fullName evidence="8">Trinucleotide repeat-containing gene 6C protein</fullName>
    </recommendedName>
</protein>
<feature type="compositionally biased region" description="Low complexity" evidence="10">
    <location>
        <begin position="1059"/>
        <end position="1076"/>
    </location>
</feature>
<dbReference type="InterPro" id="IPR035979">
    <property type="entry name" value="RBD_domain_sf"/>
</dbReference>
<dbReference type="PROSITE" id="PS50030">
    <property type="entry name" value="UBA"/>
    <property type="match status" value="1"/>
</dbReference>
<dbReference type="Gene3D" id="3.30.70.330">
    <property type="match status" value="1"/>
</dbReference>
<dbReference type="GO" id="GO:0000932">
    <property type="term" value="C:P-body"/>
    <property type="evidence" value="ECO:0007669"/>
    <property type="project" value="TreeGrafter"/>
</dbReference>
<dbReference type="SUPFAM" id="SSF46934">
    <property type="entry name" value="UBA-like"/>
    <property type="match status" value="1"/>
</dbReference>
<evidence type="ECO:0000259" key="12">
    <source>
        <dbReference type="PROSITE" id="PS50102"/>
    </source>
</evidence>
<feature type="region of interest" description="Disordered" evidence="10">
    <location>
        <begin position="1471"/>
        <end position="1501"/>
    </location>
</feature>
<organism evidence="13 14">
    <name type="scientific">Oncorhynchus kisutch</name>
    <name type="common">Coho salmon</name>
    <name type="synonym">Salmo kisutch</name>
    <dbReference type="NCBI Taxonomy" id="8019"/>
    <lineage>
        <taxon>Eukaryota</taxon>
        <taxon>Metazoa</taxon>
        <taxon>Chordata</taxon>
        <taxon>Craniata</taxon>
        <taxon>Vertebrata</taxon>
        <taxon>Euteleostomi</taxon>
        <taxon>Actinopterygii</taxon>
        <taxon>Neopterygii</taxon>
        <taxon>Teleostei</taxon>
        <taxon>Protacanthopterygii</taxon>
        <taxon>Salmoniformes</taxon>
        <taxon>Salmonidae</taxon>
        <taxon>Salmoninae</taxon>
        <taxon>Oncorhynchus</taxon>
    </lineage>
</organism>
<keyword evidence="5 9" id="KW-0694">RNA-binding</keyword>
<dbReference type="FunFam" id="3.30.70.330:FF:000011">
    <property type="entry name" value="trinucleotide repeat-containing gene 6A protein-like"/>
    <property type="match status" value="1"/>
</dbReference>
<dbReference type="InterPro" id="IPR034927">
    <property type="entry name" value="TNRC6C_RRM"/>
</dbReference>
<dbReference type="InterPro" id="IPR015940">
    <property type="entry name" value="UBA"/>
</dbReference>
<evidence type="ECO:0000256" key="9">
    <source>
        <dbReference type="PROSITE-ProRule" id="PRU00176"/>
    </source>
</evidence>
<feature type="compositionally biased region" description="Polar residues" evidence="10">
    <location>
        <begin position="333"/>
        <end position="342"/>
    </location>
</feature>
<dbReference type="InterPro" id="IPR052068">
    <property type="entry name" value="GW182_domain"/>
</dbReference>
<feature type="region of interest" description="Disordered" evidence="10">
    <location>
        <begin position="1180"/>
        <end position="1234"/>
    </location>
</feature>
<dbReference type="Pfam" id="PF12938">
    <property type="entry name" value="M_domain"/>
    <property type="match status" value="1"/>
</dbReference>
<feature type="compositionally biased region" description="Polar residues" evidence="10">
    <location>
        <begin position="275"/>
        <end position="284"/>
    </location>
</feature>
<feature type="compositionally biased region" description="Low complexity" evidence="10">
    <location>
        <begin position="1180"/>
        <end position="1197"/>
    </location>
</feature>
<dbReference type="PROSITE" id="PS50102">
    <property type="entry name" value="RRM"/>
    <property type="match status" value="1"/>
</dbReference>
<dbReference type="GO" id="GO:0060213">
    <property type="term" value="P:positive regulation of nuclear-transcribed mRNA poly(A) tail shortening"/>
    <property type="evidence" value="ECO:0007669"/>
    <property type="project" value="TreeGrafter"/>
</dbReference>
<feature type="compositionally biased region" description="Polar residues" evidence="10">
    <location>
        <begin position="477"/>
        <end position="486"/>
    </location>
</feature>
<evidence type="ECO:0000256" key="6">
    <source>
        <dbReference type="ARBA" id="ARBA00023054"/>
    </source>
</evidence>
<feature type="compositionally biased region" description="Gly residues" evidence="10">
    <location>
        <begin position="534"/>
        <end position="559"/>
    </location>
</feature>
<dbReference type="GO" id="GO:0006417">
    <property type="term" value="P:regulation of translation"/>
    <property type="evidence" value="ECO:0007669"/>
    <property type="project" value="UniProtKB-KW"/>
</dbReference>
<evidence type="ECO:0000256" key="7">
    <source>
        <dbReference type="ARBA" id="ARBA00023158"/>
    </source>
</evidence>
<evidence type="ECO:0000259" key="11">
    <source>
        <dbReference type="PROSITE" id="PS50030"/>
    </source>
</evidence>
<feature type="region of interest" description="Disordered" evidence="10">
    <location>
        <begin position="1314"/>
        <end position="1348"/>
    </location>
</feature>
<feature type="compositionally biased region" description="Gly residues" evidence="10">
    <location>
        <begin position="400"/>
        <end position="415"/>
    </location>
</feature>
<feature type="region of interest" description="Disordered" evidence="10">
    <location>
        <begin position="26"/>
        <end position="786"/>
    </location>
</feature>
<dbReference type="GO" id="GO:0005654">
    <property type="term" value="C:nucleoplasm"/>
    <property type="evidence" value="ECO:0007669"/>
    <property type="project" value="TreeGrafter"/>
</dbReference>
<feature type="region of interest" description="Disordered" evidence="10">
    <location>
        <begin position="804"/>
        <end position="921"/>
    </location>
</feature>
<evidence type="ECO:0000256" key="3">
    <source>
        <dbReference type="ARBA" id="ARBA00022553"/>
    </source>
</evidence>
<dbReference type="PANTHER" id="PTHR13020:SF9">
    <property type="entry name" value="TRINUCLEOTIDE REPEAT-CONTAINING GENE 6C PROTEIN"/>
    <property type="match status" value="1"/>
</dbReference>
<dbReference type="Pfam" id="PF16608">
    <property type="entry name" value="TNRC6-PABC_bdg"/>
    <property type="match status" value="1"/>
</dbReference>
<keyword evidence="3" id="KW-0597">Phosphoprotein</keyword>
<feature type="compositionally biased region" description="Basic and acidic residues" evidence="10">
    <location>
        <begin position="343"/>
        <end position="360"/>
    </location>
</feature>
<feature type="compositionally biased region" description="Gly residues" evidence="10">
    <location>
        <begin position="228"/>
        <end position="264"/>
    </location>
</feature>
<comment type="similarity">
    <text evidence="1">Belongs to the GW182 family.</text>
</comment>
<keyword evidence="2" id="KW-0488">Methylation</keyword>
<sequence>MAAGVTSQQAHYPSSLKANVANVASMMQPSGGQGVGAIGSRGWGSGPGPIPMGPTEGAAKPDGLGPNLSRSGGAPSWNSQPSFSLNLNPNANPSAWPVLGQEGAGGGPNPASLPPNGILGNGSLGGDENNSSSTWGGMMSPDAPSSNKNVSFSSMEHPNLNTDGQNSHHTKQPLSPIHGLPGWGGQSPTESSQLNGDAGSSVWGNEDTKTSANSSSKNSGWDSAPSGGMSGWGHSGSGGGGSGSGEGGWGGDWGKHSSGGGEVKGGWDSSDGPAQDQQVSSWGQPTPAPASEGSGSGGSEGHIHRRDQTGSEDGGPPPLPRQDLDPRVLCNTGWGQTPVRQHTSWEMEEQRAANDRKTSEMRGGGGGDTWRGSNSPSSGSPPDPRNGGANPSLGPSQRPGSGGPGGKSEGPSGWGGPPPSSWGEQPVNKAPNGSVSGWGDPMAQGPNTTNNGPKSGGQSWGVPEEKSSPTWDDGPAKTQQNQTQSWGEGPKSSSHGWGSGHGSGSNGSNGSNGGEWREPAEVKKNGSSSHMWEGEGGNGRGGGWKDSPRGGGGNGGGWGSKPAPAVGGWGETQNQHPNGPAPGWGSKPQESPSGPAPGWGSKPQESPSGPAPGWGSKPQESPSGPAPGWGSKPQESPSGPAPGWGSKPQESPSGPAPGWGSKPQESPSGPAPGWGSKPQESPSGPAPGWGSKPQESPNCSMGSWGGPASVRQSSNPGWGPGSSGAKPDPAMEPTGWEEPSPPSIRRKMEIDDGTSTWGDPSAYNKTVNMWDRNNPTGGNGNQGSNPTHEYTCNCVAHTTLNVQQPKPEPAWGEPAGPSPAVDNGTSAWGKPPGVPGGWGDGGHEPNGPYRRGNNGPCKPALKSMQDGWGGGREEEMGMSSGQWDADAGDVWNSPASQENNSSCNSWGQPPKKGPPKGKMGNQPDEAWIMNRLIKQLTDMGFPRDPAEEALKSNNMNLDQAMSALLEKKTELDKRGMGMSDYNNGMNKPLGCRPQALSKDPSSDRSPFLDKDGGLSDDALPSPFLPSPVSLKLPLVNNLQPGLALGSPGLNMQNLNNRQMQSGMLGSSGAALSRAMQQPPPQPSVPPLGSSQPSLRAQVPQFLTPQVQAQLLQFAAKNIGLNPALLTSPINPQQMTLLYQLQQLQMVSESQRPLTVARTINNMQQQIQQHQRQLYQALLMKQQPPGSHSSSGLHPGQGKSALDSFPGHPQAPGLSDLHTKEPHSSPSSYNPYPLSGLNPNMNVNCMEVGGLSMKEPPQPQSRLSQWTHPNSMDSLSGNSSHMEANLNKHGAISAASNLGPPGKPPHMDDSYSPYSMMGGSESPTSPLVPPDSWGQGPGKSPKDQITNGTNINWPPEFCPGVPWKGLQNIDPENDPNMTPGSVPSGPTINTNIQDVNRYLLRDRSGGSSPPSPPQNGALPPSADWPVSGCYTSSFSLFPSSLSGKLSDMKSTWSPGPISHPSQASLSHELWKVPQGPRNNTAPSRPPPGLTNPAKPSSTWGGNSLGLAQGWSSSYTSEGTTWSTDSSNRTSSWLVLRNLTPQIDGSTLRTLCMQHGPLITFHLFLTQGNAVVRYSSKEEAAKAQKSLHMCVLGNTTILAEFAGEEEVNRYFAQGQQQQLPPTTSWQPNPGTNQTRMGGGSQQHAIGHHWSGGLGGGAKTGGDLLWGGVPQYASLWGPPSGDDSRGVIGSPNPINTLLPGDLLSGESM</sequence>
<evidence type="ECO:0000256" key="2">
    <source>
        <dbReference type="ARBA" id="ARBA00022481"/>
    </source>
</evidence>
<evidence type="ECO:0000256" key="5">
    <source>
        <dbReference type="ARBA" id="ARBA00022884"/>
    </source>
</evidence>
<feature type="domain" description="UBA" evidence="11">
    <location>
        <begin position="922"/>
        <end position="967"/>
    </location>
</feature>
<feature type="compositionally biased region" description="Polar residues" evidence="10">
    <location>
        <begin position="186"/>
        <end position="195"/>
    </location>
</feature>
<dbReference type="Gene3D" id="1.10.8.10">
    <property type="entry name" value="DNA helicase RuvA subunit, C-terminal domain"/>
    <property type="match status" value="1"/>
</dbReference>
<dbReference type="Proteomes" id="UP000694557">
    <property type="component" value="Unassembled WGS sequence"/>
</dbReference>
<dbReference type="PANTHER" id="PTHR13020">
    <property type="entry name" value="TRINUCLEOTIDE REPEAT-CONTAINING GENE 6"/>
    <property type="match status" value="1"/>
</dbReference>
<feature type="compositionally biased region" description="Polar residues" evidence="10">
    <location>
        <begin position="143"/>
        <end position="167"/>
    </location>
</feature>
<evidence type="ECO:0000313" key="13">
    <source>
        <dbReference type="Ensembl" id="ENSOKIP00005006418.1"/>
    </source>
</evidence>